<accession>A0A383AR42</accession>
<dbReference type="EMBL" id="UINC01194194">
    <property type="protein sequence ID" value="SVE10164.1"/>
    <property type="molecule type" value="Genomic_DNA"/>
</dbReference>
<dbReference type="AlphaFoldDB" id="A0A383AR42"/>
<gene>
    <name evidence="1" type="ORF">METZ01_LOCUS463018</name>
</gene>
<evidence type="ECO:0000313" key="1">
    <source>
        <dbReference type="EMBL" id="SVE10164.1"/>
    </source>
</evidence>
<name>A0A383AR42_9ZZZZ</name>
<proteinExistence type="predicted"/>
<sequence length="48" mass="6061">MGDIHHFYDEDFFKKWGWVSCYECDEIFYIIEELIEHQEECDRPKERT</sequence>
<evidence type="ECO:0008006" key="2">
    <source>
        <dbReference type="Google" id="ProtNLM"/>
    </source>
</evidence>
<organism evidence="1">
    <name type="scientific">marine metagenome</name>
    <dbReference type="NCBI Taxonomy" id="408172"/>
    <lineage>
        <taxon>unclassified sequences</taxon>
        <taxon>metagenomes</taxon>
        <taxon>ecological metagenomes</taxon>
    </lineage>
</organism>
<protein>
    <recommendedName>
        <fullName evidence="2">C2H2-type domain-containing protein</fullName>
    </recommendedName>
</protein>
<reference evidence="1" key="1">
    <citation type="submission" date="2018-05" db="EMBL/GenBank/DDBJ databases">
        <authorList>
            <person name="Lanie J.A."/>
            <person name="Ng W.-L."/>
            <person name="Kazmierczak K.M."/>
            <person name="Andrzejewski T.M."/>
            <person name="Davidsen T.M."/>
            <person name="Wayne K.J."/>
            <person name="Tettelin H."/>
            <person name="Glass J.I."/>
            <person name="Rusch D."/>
            <person name="Podicherti R."/>
            <person name="Tsui H.-C.T."/>
            <person name="Winkler M.E."/>
        </authorList>
    </citation>
    <scope>NUCLEOTIDE SEQUENCE</scope>
</reference>